<dbReference type="RefSeq" id="XP_026146931.1">
    <property type="nucleotide sequence ID" value="XM_026291146.1"/>
</dbReference>
<keyword evidence="6 11" id="KW-0560">Oxidoreductase</keyword>
<dbReference type="PANTHER" id="PTHR24300">
    <property type="entry name" value="CYTOCHROME P450 508A4-RELATED"/>
    <property type="match status" value="1"/>
</dbReference>
<dbReference type="Gene3D" id="1.10.630.10">
    <property type="entry name" value="Cytochrome P450"/>
    <property type="match status" value="1"/>
</dbReference>
<dbReference type="InterPro" id="IPR002401">
    <property type="entry name" value="Cyt_P450_E_grp-I"/>
</dbReference>
<keyword evidence="12" id="KW-1185">Reference proteome</keyword>
<evidence type="ECO:0000256" key="7">
    <source>
        <dbReference type="ARBA" id="ARBA00023004"/>
    </source>
</evidence>
<keyword evidence="7 10" id="KW-0408">Iron</keyword>
<dbReference type="GeneID" id="113120974"/>
<dbReference type="InterPro" id="IPR050182">
    <property type="entry name" value="Cytochrome_P450_fam2"/>
</dbReference>
<dbReference type="KEGG" id="caua:113120974"/>
<dbReference type="SUPFAM" id="SSF48264">
    <property type="entry name" value="Cytochrome P450"/>
    <property type="match status" value="1"/>
</dbReference>
<feature type="binding site" description="axial binding residue" evidence="10">
    <location>
        <position position="518"/>
    </location>
    <ligand>
        <name>heme</name>
        <dbReference type="ChEBI" id="CHEBI:30413"/>
    </ligand>
    <ligandPart>
        <name>Fe</name>
        <dbReference type="ChEBI" id="CHEBI:18248"/>
    </ligandPart>
</feature>
<evidence type="ECO:0000256" key="6">
    <source>
        <dbReference type="ARBA" id="ARBA00023002"/>
    </source>
</evidence>
<keyword evidence="9" id="KW-0472">Membrane</keyword>
<keyword evidence="8 11" id="KW-0503">Monooxygenase</keyword>
<comment type="cofactor">
    <cofactor evidence="1 10">
        <name>heme</name>
        <dbReference type="ChEBI" id="CHEBI:30413"/>
    </cofactor>
</comment>
<organism evidence="12 13">
    <name type="scientific">Carassius auratus</name>
    <name type="common">Goldfish</name>
    <dbReference type="NCBI Taxonomy" id="7957"/>
    <lineage>
        <taxon>Eukaryota</taxon>
        <taxon>Metazoa</taxon>
        <taxon>Chordata</taxon>
        <taxon>Craniata</taxon>
        <taxon>Vertebrata</taxon>
        <taxon>Euteleostomi</taxon>
        <taxon>Actinopterygii</taxon>
        <taxon>Neopterygii</taxon>
        <taxon>Teleostei</taxon>
        <taxon>Ostariophysi</taxon>
        <taxon>Cypriniformes</taxon>
        <taxon>Cyprinidae</taxon>
        <taxon>Cyprininae</taxon>
        <taxon>Carassius</taxon>
    </lineage>
</organism>
<protein>
    <submittedName>
        <fullName evidence="13">Cytochrome P450 2J2-like</fullName>
    </submittedName>
</protein>
<keyword evidence="5 10" id="KW-0479">Metal-binding</keyword>
<dbReference type="InterPro" id="IPR008069">
    <property type="entry name" value="Cyt_P450_E_grp-I_CYP2D-like"/>
</dbReference>
<name>A0A6P6RN32_CARAU</name>
<dbReference type="Pfam" id="PF00067">
    <property type="entry name" value="p450"/>
    <property type="match status" value="1"/>
</dbReference>
<evidence type="ECO:0000256" key="5">
    <source>
        <dbReference type="ARBA" id="ARBA00022723"/>
    </source>
</evidence>
<reference evidence="13" key="1">
    <citation type="submission" date="2025-08" db="UniProtKB">
        <authorList>
            <consortium name="RefSeq"/>
        </authorList>
    </citation>
    <scope>IDENTIFICATION</scope>
    <source>
        <strain evidence="13">Wakin</strain>
        <tissue evidence="13">Muscle</tissue>
    </source>
</reference>
<evidence type="ECO:0000256" key="3">
    <source>
        <dbReference type="ARBA" id="ARBA00010617"/>
    </source>
</evidence>
<evidence type="ECO:0000256" key="2">
    <source>
        <dbReference type="ARBA" id="ARBA00004370"/>
    </source>
</evidence>
<evidence type="ECO:0000256" key="9">
    <source>
        <dbReference type="ARBA" id="ARBA00023136"/>
    </source>
</evidence>
<dbReference type="InterPro" id="IPR036396">
    <property type="entry name" value="Cyt_P450_sf"/>
</dbReference>
<dbReference type="PRINTS" id="PR00385">
    <property type="entry name" value="P450"/>
</dbReference>
<dbReference type="GO" id="GO:0016020">
    <property type="term" value="C:membrane"/>
    <property type="evidence" value="ECO:0007669"/>
    <property type="project" value="UniProtKB-SubCell"/>
</dbReference>
<dbReference type="GO" id="GO:0005737">
    <property type="term" value="C:cytoplasm"/>
    <property type="evidence" value="ECO:0007669"/>
    <property type="project" value="TreeGrafter"/>
</dbReference>
<evidence type="ECO:0000256" key="10">
    <source>
        <dbReference type="PIRSR" id="PIRSR602401-1"/>
    </source>
</evidence>
<evidence type="ECO:0000256" key="11">
    <source>
        <dbReference type="RuleBase" id="RU000461"/>
    </source>
</evidence>
<evidence type="ECO:0000313" key="13">
    <source>
        <dbReference type="RefSeq" id="XP_026146931.1"/>
    </source>
</evidence>
<dbReference type="PANTHER" id="PTHR24300:SF309">
    <property type="entry name" value="CYTOCHROME P450-RELATED"/>
    <property type="match status" value="1"/>
</dbReference>
<dbReference type="InterPro" id="IPR017972">
    <property type="entry name" value="Cyt_P450_CS"/>
</dbReference>
<dbReference type="GO" id="GO:0020037">
    <property type="term" value="F:heme binding"/>
    <property type="evidence" value="ECO:0007669"/>
    <property type="project" value="InterPro"/>
</dbReference>
<dbReference type="PRINTS" id="PR01686">
    <property type="entry name" value="EP450ICYP2D"/>
</dbReference>
<evidence type="ECO:0000256" key="8">
    <source>
        <dbReference type="ARBA" id="ARBA00023033"/>
    </source>
</evidence>
<dbReference type="GO" id="GO:0006805">
    <property type="term" value="P:xenobiotic metabolic process"/>
    <property type="evidence" value="ECO:0007669"/>
    <property type="project" value="TreeGrafter"/>
</dbReference>
<accession>A0A6P6RN32</accession>
<dbReference type="Proteomes" id="UP000515129">
    <property type="component" value="Chromosome 20"/>
</dbReference>
<dbReference type="FunFam" id="1.10.630.10:FF:000004">
    <property type="entry name" value="cytochrome P450 2D15 isoform X1"/>
    <property type="match status" value="1"/>
</dbReference>
<gene>
    <name evidence="13" type="primary">LOC113120974</name>
</gene>
<dbReference type="OrthoDB" id="2789670at2759"/>
<evidence type="ECO:0000313" key="12">
    <source>
        <dbReference type="Proteomes" id="UP000515129"/>
    </source>
</evidence>
<proteinExistence type="inferred from homology"/>
<comment type="subcellular location">
    <subcellularLocation>
        <location evidence="2">Membrane</location>
    </subcellularLocation>
</comment>
<dbReference type="GO" id="GO:0005506">
    <property type="term" value="F:iron ion binding"/>
    <property type="evidence" value="ECO:0007669"/>
    <property type="project" value="InterPro"/>
</dbReference>
<evidence type="ECO:0000256" key="4">
    <source>
        <dbReference type="ARBA" id="ARBA00022617"/>
    </source>
</evidence>
<sequence length="571" mass="65672">MDARLSVTPSKKMCRSGINWRASQALIGERGLQSLSERRGQLHSRTTTLFPCLAEKFANCRFQHLILSDKGNVIFFFSTMILQFIYESFDFKSWIILSFVLLLLVDIIKYRNPSRFPPGPWPLPFLGNVFTEIDFRNVNKLAEVYGTIFSLRVGSEKMIIVSGYKMVKEALITQIDSFVDRPNVPLFHKVFKGIGTILSNGYLWRMHRKFAVSHLRAFGDGKKSLEFRIQQECVHLCNAFRAEKGPFNPMVTLNSAVSNIISCLIFGQRFDYHDEYYQRILRLDTECIQLIGSPRAQLYNVCPWVLEYLPGPHQTIFSNYKQITDFLREEIIKHKEDWDPSNPRDLIDNYLTEMEKKKSDPEAGFNIEGLVVTCLDLIEAGTETATTTLRWGLLFMMKYPDIQEKVHAEIDRVIGQSRQPCLADRVDMPYTEAVIHEIQRFGDVVPLGFPKKAVKDTKLGDFFIPKGTSITVNLSSVLHDPNEWETPDTFNPGHFLSENGRFRKRDAFLPFSAGKRACLGEQLARQELFLYFTSLLQQFTISKCPGEEPSLEGEIWFTYAPASYRMCLSSR</sequence>
<dbReference type="GO" id="GO:0016712">
    <property type="term" value="F:oxidoreductase activity, acting on paired donors, with incorporation or reduction of molecular oxygen, reduced flavin or flavoprotein as one donor, and incorporation of one atom of oxygen"/>
    <property type="evidence" value="ECO:0007669"/>
    <property type="project" value="InterPro"/>
</dbReference>
<keyword evidence="4 10" id="KW-0349">Heme</keyword>
<comment type="similarity">
    <text evidence="3 11">Belongs to the cytochrome P450 family.</text>
</comment>
<dbReference type="PRINTS" id="PR00463">
    <property type="entry name" value="EP450I"/>
</dbReference>
<dbReference type="PROSITE" id="PS00086">
    <property type="entry name" value="CYTOCHROME_P450"/>
    <property type="match status" value="1"/>
</dbReference>
<dbReference type="AlphaFoldDB" id="A0A6P6RN32"/>
<dbReference type="GO" id="GO:0006082">
    <property type="term" value="P:organic acid metabolic process"/>
    <property type="evidence" value="ECO:0007669"/>
    <property type="project" value="TreeGrafter"/>
</dbReference>
<dbReference type="InterPro" id="IPR001128">
    <property type="entry name" value="Cyt_P450"/>
</dbReference>
<evidence type="ECO:0000256" key="1">
    <source>
        <dbReference type="ARBA" id="ARBA00001971"/>
    </source>
</evidence>